<keyword evidence="5" id="KW-0112">Calmodulin-binding</keyword>
<dbReference type="Gene3D" id="1.10.10.820">
    <property type="match status" value="1"/>
</dbReference>
<dbReference type="SUPFAM" id="SSF52540">
    <property type="entry name" value="P-loop containing nucleoside triphosphate hydrolases"/>
    <property type="match status" value="2"/>
</dbReference>
<dbReference type="GO" id="GO:0005524">
    <property type="term" value="F:ATP binding"/>
    <property type="evidence" value="ECO:0007669"/>
    <property type="project" value="UniProtKB-UniRule"/>
</dbReference>
<feature type="domain" description="Myosin N-terminal SH3-like" evidence="14">
    <location>
        <begin position="8"/>
        <end position="57"/>
    </location>
</feature>
<dbReference type="GO" id="GO:0007015">
    <property type="term" value="P:actin filament organization"/>
    <property type="evidence" value="ECO:0007669"/>
    <property type="project" value="InterPro"/>
</dbReference>
<keyword evidence="2" id="KW-0677">Repeat</keyword>
<dbReference type="FunFam" id="1.10.10.820:FF:000001">
    <property type="entry name" value="Myosin heavy chain"/>
    <property type="match status" value="1"/>
</dbReference>
<dbReference type="Gene3D" id="1.20.58.530">
    <property type="match status" value="1"/>
</dbReference>
<organism evidence="15 16">
    <name type="scientific">Olea europaea subsp. europaea</name>
    <dbReference type="NCBI Taxonomy" id="158383"/>
    <lineage>
        <taxon>Eukaryota</taxon>
        <taxon>Viridiplantae</taxon>
        <taxon>Streptophyta</taxon>
        <taxon>Embryophyta</taxon>
        <taxon>Tracheophyta</taxon>
        <taxon>Spermatophyta</taxon>
        <taxon>Magnoliopsida</taxon>
        <taxon>eudicotyledons</taxon>
        <taxon>Gunneridae</taxon>
        <taxon>Pentapetalae</taxon>
        <taxon>asterids</taxon>
        <taxon>lamiids</taxon>
        <taxon>Lamiales</taxon>
        <taxon>Oleaceae</taxon>
        <taxon>Oleeae</taxon>
        <taxon>Olea</taxon>
    </lineage>
</organism>
<dbReference type="GO" id="GO:0005737">
    <property type="term" value="C:cytoplasm"/>
    <property type="evidence" value="ECO:0007669"/>
    <property type="project" value="TreeGrafter"/>
</dbReference>
<dbReference type="OrthoDB" id="6108017at2759"/>
<comment type="similarity">
    <text evidence="1">Belongs to the TRAFAC class myosin-kinesin ATPase superfamily. Myosin family. Plant myosin class XI subfamily.</text>
</comment>
<proteinExistence type="inferred from homology"/>
<dbReference type="FunFam" id="1.20.5.190:FF:000001">
    <property type="entry name" value="unconventional myosin-Va"/>
    <property type="match status" value="1"/>
</dbReference>
<dbReference type="Gramene" id="OE9A069376T1">
    <property type="protein sequence ID" value="OE9A069376C1"/>
    <property type="gene ID" value="OE9A069376"/>
</dbReference>
<dbReference type="GO" id="GO:0030048">
    <property type="term" value="P:actin filament-based movement"/>
    <property type="evidence" value="ECO:0007669"/>
    <property type="project" value="UniProtKB-ARBA"/>
</dbReference>
<dbReference type="SMART" id="SM01132">
    <property type="entry name" value="DIL"/>
    <property type="match status" value="2"/>
</dbReference>
<evidence type="ECO:0000256" key="2">
    <source>
        <dbReference type="ARBA" id="ARBA00022737"/>
    </source>
</evidence>
<dbReference type="Pfam" id="PF00612">
    <property type="entry name" value="IQ"/>
    <property type="match status" value="2"/>
</dbReference>
<dbReference type="Proteomes" id="UP000594638">
    <property type="component" value="Unassembled WGS sequence"/>
</dbReference>
<evidence type="ECO:0000256" key="5">
    <source>
        <dbReference type="ARBA" id="ARBA00022860"/>
    </source>
</evidence>
<feature type="domain" description="Dilute" evidence="12">
    <location>
        <begin position="1605"/>
        <end position="1918"/>
    </location>
</feature>
<evidence type="ECO:0000313" key="16">
    <source>
        <dbReference type="Proteomes" id="UP000594638"/>
    </source>
</evidence>
<keyword evidence="3 10" id="KW-0547">Nucleotide-binding</keyword>
<dbReference type="Pfam" id="PF02736">
    <property type="entry name" value="Myosin_N"/>
    <property type="match status" value="1"/>
</dbReference>
<feature type="domain" description="Dilute" evidence="12">
    <location>
        <begin position="1154"/>
        <end position="1467"/>
    </location>
</feature>
<dbReference type="InterPro" id="IPR036961">
    <property type="entry name" value="Kinesin_motor_dom_sf"/>
</dbReference>
<name>A0A8S0T9X9_OLEEU</name>
<feature type="domain" description="Myosin motor" evidence="13">
    <location>
        <begin position="62"/>
        <end position="732"/>
    </location>
</feature>
<evidence type="ECO:0000259" key="12">
    <source>
        <dbReference type="PROSITE" id="PS51126"/>
    </source>
</evidence>
<evidence type="ECO:0000256" key="9">
    <source>
        <dbReference type="ARBA" id="ARBA00023203"/>
    </source>
</evidence>
<dbReference type="GO" id="GO:0016459">
    <property type="term" value="C:myosin complex"/>
    <property type="evidence" value="ECO:0007669"/>
    <property type="project" value="UniProtKB-KW"/>
</dbReference>
<dbReference type="FunFam" id="1.20.58.530:FF:000002">
    <property type="entry name" value="Class V myosin"/>
    <property type="match status" value="1"/>
</dbReference>
<dbReference type="EMBL" id="CACTIH010005788">
    <property type="protein sequence ID" value="CAA3001878.1"/>
    <property type="molecule type" value="Genomic_DNA"/>
</dbReference>
<comment type="caution">
    <text evidence="15">The sequence shown here is derived from an EMBL/GenBank/DDBJ whole genome shotgun (WGS) entry which is preliminary data.</text>
</comment>
<feature type="coiled-coil region" evidence="11">
    <location>
        <begin position="1475"/>
        <end position="1502"/>
    </location>
</feature>
<dbReference type="GO" id="GO:0016020">
    <property type="term" value="C:membrane"/>
    <property type="evidence" value="ECO:0007669"/>
    <property type="project" value="TreeGrafter"/>
</dbReference>
<accession>A0A8S0T9X9</accession>
<evidence type="ECO:0000256" key="6">
    <source>
        <dbReference type="ARBA" id="ARBA00023054"/>
    </source>
</evidence>
<dbReference type="SMART" id="SM00015">
    <property type="entry name" value="IQ"/>
    <property type="match status" value="6"/>
</dbReference>
<dbReference type="SMART" id="SM00242">
    <property type="entry name" value="MYSc"/>
    <property type="match status" value="1"/>
</dbReference>
<evidence type="ECO:0000256" key="8">
    <source>
        <dbReference type="ARBA" id="ARBA00023175"/>
    </source>
</evidence>
<keyword evidence="7 10" id="KW-0518">Myosin</keyword>
<dbReference type="PANTHER" id="PTHR13140">
    <property type="entry name" value="MYOSIN"/>
    <property type="match status" value="1"/>
</dbReference>
<keyword evidence="4 10" id="KW-0067">ATP-binding</keyword>
<dbReference type="InterPro" id="IPR037975">
    <property type="entry name" value="MyosinXI_CBD"/>
</dbReference>
<dbReference type="InterPro" id="IPR002710">
    <property type="entry name" value="Dilute_dom"/>
</dbReference>
<feature type="region of interest" description="Actin-binding" evidence="10">
    <location>
        <begin position="613"/>
        <end position="635"/>
    </location>
</feature>
<dbReference type="PRINTS" id="PR00193">
    <property type="entry name" value="MYOSINHEAVY"/>
</dbReference>
<keyword evidence="6 11" id="KW-0175">Coiled coil</keyword>
<keyword evidence="16" id="KW-1185">Reference proteome</keyword>
<dbReference type="PROSITE" id="PS51456">
    <property type="entry name" value="MYOSIN_MOTOR"/>
    <property type="match status" value="1"/>
</dbReference>
<evidence type="ECO:0000256" key="3">
    <source>
        <dbReference type="ARBA" id="ARBA00022741"/>
    </source>
</evidence>
<dbReference type="Gene3D" id="1.20.5.190">
    <property type="match status" value="3"/>
</dbReference>
<evidence type="ECO:0000256" key="10">
    <source>
        <dbReference type="PROSITE-ProRule" id="PRU00782"/>
    </source>
</evidence>
<dbReference type="FunFam" id="1.20.120.720:FF:000011">
    <property type="entry name" value="Myosin 2"/>
    <property type="match status" value="1"/>
</dbReference>
<dbReference type="Pfam" id="PF00063">
    <property type="entry name" value="Myosin_head"/>
    <property type="match status" value="1"/>
</dbReference>
<dbReference type="InterPro" id="IPR027417">
    <property type="entry name" value="P-loop_NTPase"/>
</dbReference>
<feature type="coiled-coil region" evidence="11">
    <location>
        <begin position="975"/>
        <end position="1051"/>
    </location>
</feature>
<protein>
    <submittedName>
        <fullName evidence="15">Myosin-11-like isoform X1</fullName>
    </submittedName>
</protein>
<dbReference type="PROSITE" id="PS51844">
    <property type="entry name" value="SH3_LIKE"/>
    <property type="match status" value="1"/>
</dbReference>
<dbReference type="Gene3D" id="1.20.120.720">
    <property type="entry name" value="Myosin VI head, motor domain, U50 subdomain"/>
    <property type="match status" value="1"/>
</dbReference>
<dbReference type="CDD" id="cd15475">
    <property type="entry name" value="MyosinXI_CBD"/>
    <property type="match status" value="2"/>
</dbReference>
<keyword evidence="9 10" id="KW-0009">Actin-binding</keyword>
<evidence type="ECO:0000259" key="13">
    <source>
        <dbReference type="PROSITE" id="PS51456"/>
    </source>
</evidence>
<reference evidence="15 16" key="1">
    <citation type="submission" date="2019-12" db="EMBL/GenBank/DDBJ databases">
        <authorList>
            <person name="Alioto T."/>
            <person name="Alioto T."/>
            <person name="Gomez Garrido J."/>
        </authorList>
    </citation>
    <scope>NUCLEOTIDE SEQUENCE [LARGE SCALE GENOMIC DNA]</scope>
</reference>
<gene>
    <name evidence="15" type="ORF">OLEA9_A069376</name>
</gene>
<dbReference type="GO" id="GO:0051015">
    <property type="term" value="F:actin filament binding"/>
    <property type="evidence" value="ECO:0007669"/>
    <property type="project" value="TreeGrafter"/>
</dbReference>
<evidence type="ECO:0000256" key="4">
    <source>
        <dbReference type="ARBA" id="ARBA00022840"/>
    </source>
</evidence>
<dbReference type="Pfam" id="PF01843">
    <property type="entry name" value="DIL"/>
    <property type="match status" value="2"/>
</dbReference>
<feature type="binding site" evidence="10">
    <location>
        <begin position="156"/>
        <end position="163"/>
    </location>
    <ligand>
        <name>ATP</name>
        <dbReference type="ChEBI" id="CHEBI:30616"/>
    </ligand>
</feature>
<dbReference type="PROSITE" id="PS51126">
    <property type="entry name" value="DILUTE"/>
    <property type="match status" value="2"/>
</dbReference>
<dbReference type="PROSITE" id="PS50096">
    <property type="entry name" value="IQ"/>
    <property type="match status" value="5"/>
</dbReference>
<dbReference type="PANTHER" id="PTHR13140:SF792">
    <property type="entry name" value="MYOSIN-9"/>
    <property type="match status" value="1"/>
</dbReference>
<dbReference type="InterPro" id="IPR004009">
    <property type="entry name" value="SH3_Myosin"/>
</dbReference>
<sequence>MGTAINIIVGSHVWVEDPALAWIDGQVTKIQGQEVEIETSNGNKVVTDLSKLYPKDMEAPAGGVDDMTKLSYLHEPGVLENLKIRYELNEIYTYTGNILIAINPFQRLPHLYNQHMMQQYKGAAFGELSPHVFAVADVAYRAMINEGKSNSILVSGESGAGKTETTKMLMRYLAFLGGRAATEGRTVEQQVLESNPVLEAFGNAKTVRNNNSSRFGKFVEIQFDKQGRISGAAIRTYLLERSRVCQLSDPERNYHCFYLLCAAPQEEIDKYKLDHPKSFHYLNQSKCYELVGVSDAHDYLATRRAMDIVGISLKDQEAIFRVVAAILHLGNVNFAKGKEIDSSVPKDEKSKFHLKTTAELLMCDSAALEDALCKRVMITPEEVIKRSLDPLSATVSRDGLAKTIYSRLFNWLVDKINNSIGQDSKSKSIIGVLDIYGFESFKHNSFEQFCINFTNEKLQQHFNQHVFKMEQEEYTKEAIDWSYIEFVDNQDVLDLIEKKPGGIIALLDEACMFPKSTHETFSNKLYQTFKNHKRFVKPKLSRTDFAIAHYAGEVQYQSDQFLDKNKDYVVAEHQDLLTASKCSFVAGLFPQLPEETTKSSKFSSIGSRFKLQLQQLMETLSATEPHYIRCVKPNNLLIPAVFENANILQQLRCGGVLEAIRISCAGYPTRRPFFEFTNRFGLLAPEVLVGNYDEKVACKKILEKKGLKGFQVGKTKVFLRAGQMAELDSRRTEVLSNAAKSIQRRIRTHIARKQFVALREATIYVQSFCRGRLAGKVYERLKRETAAVKIQSNTRKHQAEKAYKALQVAVLVVQTGLRNMEARERFGFRRQTKAATIIQVRWRCHKAASYFRKLKQGTIKAQCRWRGRIAKKELWKLKQAARDTGALKEAKDKLAKQLEELTWRLQLEKRLRTDLEETKAQEIAKLQNSLEDMQKKVEETNAVLVNEREAARKAIEEAPPVIKETPVYIEDTKKIDSLTKEVESLKASLESEKEASNDLRKKYSEAQECSEERSIKLEETEKSVHQLQESIHRLEEKLNSLESENKVLRQQSVSMVPNKFLSGRSRSIIQRSESGHVFGDTKMHVDLHSHSFSEVDDKPQKSLNEKQQENQELLIHCIGQHLGFAGNRPIAACIIFKCLLQWRSFEVERTSIFDRIIQTIGHAIEKNQDNNDVLAYWLSNASTLLLPLQRTMKASGPTEMAPLRRRSSSAALFGRMSQSFRGSPNGVNISFVNGLPGGVETLRQVEAKYPALLFKQQLTAYVEKIYGMIRDNLKKEISPLLGLCIQAPRTSRASLVKGSSRSIANTAAQQALIAHWQGIVKSLGNFLNTLKANHVPPFLVRKVFTQIFSFINVQLFNSLLLRRECCSFSNGEYVKAGLAELENWCYNATDVYAGLAWDELKHIRQAIGFLVVHLKPKKTLDEISHDLCPVLSIQQLYRISTMYWDDKYGTHSVSSDVISKMRVLMTEDSNNAVSNSFLLDDDSRLEEKLNSLESENKVLRQQSVSMVPNKFLSGRSRSIIQRSESGHVFGDTKMHVDLHSHSFSEVDDKPQKSLNEKQQENQELLIHCIGQHLGFAGNRPIAACIIFKCLLQWRSFEVERTSIFDRIIQTIGHAIEKNQDNNDVLAYWLSNASTLLLPLQRTMKASGPTEMAPLRRRSSSAALFGRMSQSFRGSPNGVNISFVNGLPGGVETLRQVEAKYPALLFKQQLTAYVEKIYGMIRDNLKKEISPLLGLCIQAPRTSRASLVKGSSRSIANTAAQQALIAHWQGIVKSLGNFLNTLKANHVPPFLVRKVFTQIFSFINVQLFNSLLLRRECCSFSNGEYVKAGLAELEHWCYNATDVYAGSAWDELKHIRQAIGFLVVHLKPKKTLDEISHDLCPVLSIQQLYRISTMYWDDKYGTHSVSSDVISKMRVLMTEDSNNAVSNSFLLDDDSSIPFSVDDISKSMEPIDISDIEPPALIRENSGFSFLLPQSN</sequence>
<dbReference type="Gene3D" id="3.30.70.1590">
    <property type="match status" value="1"/>
</dbReference>
<dbReference type="CDD" id="cd01384">
    <property type="entry name" value="MYSc_Myo11"/>
    <property type="match status" value="1"/>
</dbReference>
<evidence type="ECO:0000259" key="14">
    <source>
        <dbReference type="PROSITE" id="PS51844"/>
    </source>
</evidence>
<dbReference type="InterPro" id="IPR036018">
    <property type="entry name" value="MYSc_Myo11"/>
</dbReference>
<dbReference type="GO" id="GO:0000146">
    <property type="term" value="F:microfilament motor activity"/>
    <property type="evidence" value="ECO:0007669"/>
    <property type="project" value="TreeGrafter"/>
</dbReference>
<dbReference type="Gene3D" id="3.40.850.10">
    <property type="entry name" value="Kinesin motor domain"/>
    <property type="match status" value="1"/>
</dbReference>
<feature type="coiled-coil region" evidence="11">
    <location>
        <begin position="891"/>
        <end position="950"/>
    </location>
</feature>
<evidence type="ECO:0000256" key="1">
    <source>
        <dbReference type="ARBA" id="ARBA00008049"/>
    </source>
</evidence>
<keyword evidence="8 10" id="KW-0505">Motor protein</keyword>
<dbReference type="GO" id="GO:0005516">
    <property type="term" value="F:calmodulin binding"/>
    <property type="evidence" value="ECO:0007669"/>
    <property type="project" value="UniProtKB-KW"/>
</dbReference>
<evidence type="ECO:0000313" key="15">
    <source>
        <dbReference type="EMBL" id="CAA3001878.1"/>
    </source>
</evidence>
<dbReference type="InterPro" id="IPR000048">
    <property type="entry name" value="IQ_motif_EF-hand-BS"/>
</dbReference>
<dbReference type="InterPro" id="IPR001609">
    <property type="entry name" value="Myosin_head_motor_dom-like"/>
</dbReference>
<evidence type="ECO:0000256" key="7">
    <source>
        <dbReference type="ARBA" id="ARBA00023123"/>
    </source>
</evidence>
<evidence type="ECO:0000256" key="11">
    <source>
        <dbReference type="SAM" id="Coils"/>
    </source>
</evidence>